<gene>
    <name evidence="2" type="ORF">Aiant_59320</name>
</gene>
<feature type="region of interest" description="Disordered" evidence="1">
    <location>
        <begin position="270"/>
        <end position="466"/>
    </location>
</feature>
<feature type="compositionally biased region" description="Low complexity" evidence="1">
    <location>
        <begin position="163"/>
        <end position="175"/>
    </location>
</feature>
<reference evidence="2 3" key="1">
    <citation type="submission" date="2020-08" db="EMBL/GenBank/DDBJ databases">
        <title>Whole genome shotgun sequence of Actinoplanes ianthinogenes NBRC 13996.</title>
        <authorList>
            <person name="Komaki H."/>
            <person name="Tamura T."/>
        </authorList>
    </citation>
    <scope>NUCLEOTIDE SEQUENCE [LARGE SCALE GENOMIC DNA]</scope>
    <source>
        <strain evidence="2 3">NBRC 13996</strain>
    </source>
</reference>
<feature type="compositionally biased region" description="Basic and acidic residues" evidence="1">
    <location>
        <begin position="438"/>
        <end position="466"/>
    </location>
</feature>
<feature type="compositionally biased region" description="Basic and acidic residues" evidence="1">
    <location>
        <begin position="375"/>
        <end position="391"/>
    </location>
</feature>
<protein>
    <submittedName>
        <fullName evidence="2">Uncharacterized protein</fullName>
    </submittedName>
</protein>
<dbReference type="Proteomes" id="UP000676967">
    <property type="component" value="Chromosome"/>
</dbReference>
<evidence type="ECO:0000313" key="3">
    <source>
        <dbReference type="Proteomes" id="UP000676967"/>
    </source>
</evidence>
<keyword evidence="3" id="KW-1185">Reference proteome</keyword>
<evidence type="ECO:0000256" key="1">
    <source>
        <dbReference type="SAM" id="MobiDB-lite"/>
    </source>
</evidence>
<proteinExistence type="predicted"/>
<dbReference type="RefSeq" id="WP_189336274.1">
    <property type="nucleotide sequence ID" value="NZ_AP023356.1"/>
</dbReference>
<organism evidence="2 3">
    <name type="scientific">Actinoplanes ianthinogenes</name>
    <dbReference type="NCBI Taxonomy" id="122358"/>
    <lineage>
        <taxon>Bacteria</taxon>
        <taxon>Bacillati</taxon>
        <taxon>Actinomycetota</taxon>
        <taxon>Actinomycetes</taxon>
        <taxon>Micromonosporales</taxon>
        <taxon>Micromonosporaceae</taxon>
        <taxon>Actinoplanes</taxon>
    </lineage>
</organism>
<feature type="compositionally biased region" description="Low complexity" evidence="1">
    <location>
        <begin position="182"/>
        <end position="240"/>
    </location>
</feature>
<dbReference type="EMBL" id="AP023356">
    <property type="protein sequence ID" value="BCJ45275.1"/>
    <property type="molecule type" value="Genomic_DNA"/>
</dbReference>
<evidence type="ECO:0000313" key="2">
    <source>
        <dbReference type="EMBL" id="BCJ45275.1"/>
    </source>
</evidence>
<sequence>MAGSAREEAERLVATILARAATAGVGAAARGRFSPKDPSRTPNVVSDAATLVGGTVDGFFGALNDAARGPGGGAHPASGAGAWATGSPECCVCPVCKAIAAVRDPSPETAFKIASGAGDIATGAASVLRGLASLAGSLQGDRARKSPGGGAGRPAAEPDDAWSAATRASGSAAGTAAGGSAAGTAASGSAAGTAASGSAAGTTARGSAAGTAGSAPAAEAGTSAAETGADPWAAATAASAREAEQARARARAAEEAVARAVSEARRVARDLLAGRVPGESRQTAGPANDREPARSPDGPEQNARTGSAPDDREPERSADVPKEKARTGSQADDRESERSRDVPEENARTGSPADDREGERSADVPTQNARTASAPDDRESERSADVPKETASKAAPAKAAAKRNGSARRVPGNRGKAGSDVWSVVTAEAAAQGPAAHRSVDHDLGASAPEDRDAGPGDDARDGDAV</sequence>
<feature type="compositionally biased region" description="Basic and acidic residues" evidence="1">
    <location>
        <begin position="309"/>
        <end position="362"/>
    </location>
</feature>
<name>A0ABM7M109_9ACTN</name>
<accession>A0ABM7M109</accession>
<feature type="region of interest" description="Disordered" evidence="1">
    <location>
        <begin position="139"/>
        <end position="240"/>
    </location>
</feature>